<dbReference type="EMBL" id="CAJPWZ010001018">
    <property type="protein sequence ID" value="CAG2205241.1"/>
    <property type="molecule type" value="Genomic_DNA"/>
</dbReference>
<evidence type="ECO:0000313" key="2">
    <source>
        <dbReference type="Proteomes" id="UP000683360"/>
    </source>
</evidence>
<protein>
    <submittedName>
        <fullName evidence="1">Uncharacterized protein</fullName>
    </submittedName>
</protein>
<dbReference type="AlphaFoldDB" id="A0A8S3RAN8"/>
<name>A0A8S3RAN8_MYTED</name>
<accession>A0A8S3RAN8</accession>
<reference evidence="1" key="1">
    <citation type="submission" date="2021-03" db="EMBL/GenBank/DDBJ databases">
        <authorList>
            <person name="Bekaert M."/>
        </authorList>
    </citation>
    <scope>NUCLEOTIDE SEQUENCE</scope>
</reference>
<dbReference type="InterPro" id="IPR013783">
    <property type="entry name" value="Ig-like_fold"/>
</dbReference>
<comment type="caution">
    <text evidence="1">The sequence shown here is derived from an EMBL/GenBank/DDBJ whole genome shotgun (WGS) entry which is preliminary data.</text>
</comment>
<dbReference type="Proteomes" id="UP000683360">
    <property type="component" value="Unassembled WGS sequence"/>
</dbReference>
<sequence length="154" mass="17306">MAGAAEVATEKRFPSLNNEEIKKILIEKDSKNTRRSTDSSVHVHVSRTYITLVPEGTIQIVSGCKIQIEARIKQRPKCNFRLDWQKVGNNNEARNISFCETVKYSGTEIKSLAPVLLINKAEKDDAGLYQLRYESSTEVVISRQIAVHVFGGKL</sequence>
<organism evidence="1 2">
    <name type="scientific">Mytilus edulis</name>
    <name type="common">Blue mussel</name>
    <dbReference type="NCBI Taxonomy" id="6550"/>
    <lineage>
        <taxon>Eukaryota</taxon>
        <taxon>Metazoa</taxon>
        <taxon>Spiralia</taxon>
        <taxon>Lophotrochozoa</taxon>
        <taxon>Mollusca</taxon>
        <taxon>Bivalvia</taxon>
        <taxon>Autobranchia</taxon>
        <taxon>Pteriomorphia</taxon>
        <taxon>Mytilida</taxon>
        <taxon>Mytiloidea</taxon>
        <taxon>Mytilidae</taxon>
        <taxon>Mytilinae</taxon>
        <taxon>Mytilus</taxon>
    </lineage>
</organism>
<proteinExistence type="predicted"/>
<dbReference type="Gene3D" id="2.60.40.10">
    <property type="entry name" value="Immunoglobulins"/>
    <property type="match status" value="1"/>
</dbReference>
<dbReference type="OrthoDB" id="10319726at2759"/>
<evidence type="ECO:0000313" key="1">
    <source>
        <dbReference type="EMBL" id="CAG2205241.1"/>
    </source>
</evidence>
<gene>
    <name evidence="1" type="ORF">MEDL_19652</name>
</gene>
<keyword evidence="2" id="KW-1185">Reference proteome</keyword>